<comment type="similarity">
    <text evidence="2 10">Belongs to the IPP isomerase type 1 family.</text>
</comment>
<sequence>MADIEVILVDEHDREVGTMEKLTAHEQGLLHRAVSVYVFNARDELLLQRRAAVKYHCGGLWTNTCCGHPLPGERTVDAAQRRLREEMGLGCELAKAFEFSYRAELPGGLVEHEYGHIFFGRSDSVPELDADEADAFMYCSIDDIRGGFVRTPQVYTPWFRLVFPTVLAHFSPLSATQS</sequence>
<dbReference type="NCBIfam" id="NF002995">
    <property type="entry name" value="PRK03759.1"/>
    <property type="match status" value="1"/>
</dbReference>
<keyword evidence="4 10" id="KW-0963">Cytoplasm</keyword>
<evidence type="ECO:0000256" key="4">
    <source>
        <dbReference type="ARBA" id="ARBA00022490"/>
    </source>
</evidence>
<evidence type="ECO:0000256" key="11">
    <source>
        <dbReference type="PIRSR" id="PIRSR018427-1"/>
    </source>
</evidence>
<evidence type="ECO:0000256" key="9">
    <source>
        <dbReference type="ARBA" id="ARBA00023235"/>
    </source>
</evidence>
<evidence type="ECO:0000256" key="7">
    <source>
        <dbReference type="ARBA" id="ARBA00023211"/>
    </source>
</evidence>
<dbReference type="HAMAP" id="MF_00202">
    <property type="entry name" value="Idi"/>
    <property type="match status" value="1"/>
</dbReference>
<dbReference type="SUPFAM" id="SSF55811">
    <property type="entry name" value="Nudix"/>
    <property type="match status" value="1"/>
</dbReference>
<dbReference type="GO" id="GO:0046872">
    <property type="term" value="F:metal ion binding"/>
    <property type="evidence" value="ECO:0007669"/>
    <property type="project" value="UniProtKB-KW"/>
</dbReference>
<keyword evidence="8 10" id="KW-0414">Isoprene biosynthesis</keyword>
<feature type="binding site" evidence="10">
    <location>
        <position position="111"/>
    </location>
    <ligand>
        <name>Mn(2+)</name>
        <dbReference type="ChEBI" id="CHEBI:29035"/>
    </ligand>
</feature>
<keyword evidence="9 10" id="KW-0413">Isomerase</keyword>
<evidence type="ECO:0000256" key="8">
    <source>
        <dbReference type="ARBA" id="ARBA00023229"/>
    </source>
</evidence>
<dbReference type="PANTHER" id="PTHR10885">
    <property type="entry name" value="ISOPENTENYL-DIPHOSPHATE DELTA-ISOMERASE"/>
    <property type="match status" value="1"/>
</dbReference>
<feature type="domain" description="Nudix hydrolase" evidence="12">
    <location>
        <begin position="29"/>
        <end position="161"/>
    </location>
</feature>
<dbReference type="Proteomes" id="UP000295727">
    <property type="component" value="Chromosome 3"/>
</dbReference>
<evidence type="ECO:0000256" key="2">
    <source>
        <dbReference type="ARBA" id="ARBA00007579"/>
    </source>
</evidence>
<dbReference type="CDD" id="cd02885">
    <property type="entry name" value="NUDIX_IPP_Isomerase"/>
    <property type="match status" value="1"/>
</dbReference>
<comment type="catalytic activity">
    <reaction evidence="10">
        <text>isopentenyl diphosphate = dimethylallyl diphosphate</text>
        <dbReference type="Rhea" id="RHEA:23284"/>
        <dbReference type="ChEBI" id="CHEBI:57623"/>
        <dbReference type="ChEBI" id="CHEBI:128769"/>
        <dbReference type="EC" id="5.3.3.2"/>
    </reaction>
</comment>
<dbReference type="EMBL" id="CP038150">
    <property type="protein sequence ID" value="QBR01323.1"/>
    <property type="molecule type" value="Genomic_DNA"/>
</dbReference>
<dbReference type="GO" id="GO:0050992">
    <property type="term" value="P:dimethylallyl diphosphate biosynthetic process"/>
    <property type="evidence" value="ECO:0007669"/>
    <property type="project" value="UniProtKB-UniRule"/>
</dbReference>
<reference evidence="13 14" key="1">
    <citation type="submission" date="2019-03" db="EMBL/GenBank/DDBJ databases">
        <title>Paraburkholderia sp. 7MH5, isolated from subtropical forest soil.</title>
        <authorList>
            <person name="Gao Z.-H."/>
            <person name="Qiu L.-H."/>
        </authorList>
    </citation>
    <scope>NUCLEOTIDE SEQUENCE [LARGE SCALE GENOMIC DNA]</scope>
    <source>
        <strain evidence="13 14">7MH5</strain>
    </source>
</reference>
<keyword evidence="6 10" id="KW-0460">Magnesium</keyword>
<evidence type="ECO:0000256" key="3">
    <source>
        <dbReference type="ARBA" id="ARBA00012057"/>
    </source>
</evidence>
<keyword evidence="7 10" id="KW-0464">Manganese</keyword>
<organism evidence="13 14">
    <name type="scientific">Paraburkholderia pallida</name>
    <dbReference type="NCBI Taxonomy" id="2547399"/>
    <lineage>
        <taxon>Bacteria</taxon>
        <taxon>Pseudomonadati</taxon>
        <taxon>Pseudomonadota</taxon>
        <taxon>Betaproteobacteria</taxon>
        <taxon>Burkholderiales</taxon>
        <taxon>Burkholderiaceae</taxon>
        <taxon>Paraburkholderia</taxon>
    </lineage>
</organism>
<evidence type="ECO:0000256" key="6">
    <source>
        <dbReference type="ARBA" id="ARBA00022842"/>
    </source>
</evidence>
<dbReference type="GO" id="GO:0004452">
    <property type="term" value="F:isopentenyl-diphosphate delta-isomerase activity"/>
    <property type="evidence" value="ECO:0007669"/>
    <property type="project" value="UniProtKB-UniRule"/>
</dbReference>
<dbReference type="PROSITE" id="PS51462">
    <property type="entry name" value="NUDIX"/>
    <property type="match status" value="1"/>
</dbReference>
<feature type="binding site" evidence="10">
    <location>
        <position position="25"/>
    </location>
    <ligand>
        <name>Mn(2+)</name>
        <dbReference type="ChEBI" id="CHEBI:29035"/>
    </ligand>
</feature>
<dbReference type="PANTHER" id="PTHR10885:SF0">
    <property type="entry name" value="ISOPENTENYL-DIPHOSPHATE DELTA-ISOMERASE"/>
    <property type="match status" value="1"/>
</dbReference>
<feature type="active site" evidence="10 11">
    <location>
        <position position="66"/>
    </location>
</feature>
<keyword evidence="5 10" id="KW-0479">Metal-binding</keyword>
<evidence type="ECO:0000256" key="10">
    <source>
        <dbReference type="HAMAP-Rule" id="MF_00202"/>
    </source>
</evidence>
<evidence type="ECO:0000256" key="5">
    <source>
        <dbReference type="ARBA" id="ARBA00022723"/>
    </source>
</evidence>
<dbReference type="InterPro" id="IPR015797">
    <property type="entry name" value="NUDIX_hydrolase-like_dom_sf"/>
</dbReference>
<dbReference type="GO" id="GO:0009240">
    <property type="term" value="P:isopentenyl diphosphate biosynthetic process"/>
    <property type="evidence" value="ECO:0007669"/>
    <property type="project" value="TreeGrafter"/>
</dbReference>
<dbReference type="PIRSF" id="PIRSF018427">
    <property type="entry name" value="Isopntndiph_ism"/>
    <property type="match status" value="1"/>
</dbReference>
<dbReference type="Gene3D" id="3.90.79.10">
    <property type="entry name" value="Nucleoside Triphosphate Pyrophosphohydrolase"/>
    <property type="match status" value="1"/>
</dbReference>
<dbReference type="InterPro" id="IPR000086">
    <property type="entry name" value="NUDIX_hydrolase_dom"/>
</dbReference>
<dbReference type="EC" id="5.3.3.2" evidence="3 10"/>
<evidence type="ECO:0000259" key="12">
    <source>
        <dbReference type="PROSITE" id="PS51462"/>
    </source>
</evidence>
<protein>
    <recommendedName>
        <fullName evidence="3 10">Isopentenyl-diphosphate Delta-isomerase</fullName>
        <shortName evidence="10">IPP isomerase</shortName>
        <ecNumber evidence="3 10">5.3.3.2</ecNumber>
    </recommendedName>
    <alternativeName>
        <fullName evidence="10">IPP:DMAPP isomerase</fullName>
    </alternativeName>
    <alternativeName>
        <fullName evidence="10">Isopentenyl pyrophosphate isomerase</fullName>
    </alternativeName>
</protein>
<evidence type="ECO:0000313" key="14">
    <source>
        <dbReference type="Proteomes" id="UP000295727"/>
    </source>
</evidence>
<accession>A0A4V1B028</accession>
<feature type="binding site" evidence="10">
    <location>
        <position position="68"/>
    </location>
    <ligand>
        <name>Mn(2+)</name>
        <dbReference type="ChEBI" id="CHEBI:29035"/>
    </ligand>
</feature>
<evidence type="ECO:0000313" key="13">
    <source>
        <dbReference type="EMBL" id="QBR01323.1"/>
    </source>
</evidence>
<feature type="binding site" evidence="10">
    <location>
        <position position="31"/>
    </location>
    <ligand>
        <name>Mn(2+)</name>
        <dbReference type="ChEBI" id="CHEBI:29035"/>
    </ligand>
</feature>
<feature type="active site" evidence="10 11">
    <location>
        <position position="113"/>
    </location>
</feature>
<dbReference type="AlphaFoldDB" id="A0A4V1B028"/>
<comment type="pathway">
    <text evidence="1 10">Isoprenoid biosynthesis; dimethylallyl diphosphate biosynthesis; dimethylallyl diphosphate from isopentenyl diphosphate: step 1/1.</text>
</comment>
<name>A0A4V1B028_9BURK</name>
<comment type="cofactor">
    <cofactor evidence="10">
        <name>Mg(2+)</name>
        <dbReference type="ChEBI" id="CHEBI:18420"/>
    </cofactor>
    <text evidence="10">Binds 1 Mg(2+) ion per subunit. The magnesium ion binds only when substrate is bound.</text>
</comment>
<dbReference type="InterPro" id="IPR056375">
    <property type="entry name" value="Idi_bact"/>
</dbReference>
<dbReference type="InterPro" id="IPR011876">
    <property type="entry name" value="IsopentenylPP_isomerase_typ1"/>
</dbReference>
<comment type="subcellular location">
    <subcellularLocation>
        <location evidence="10">Cytoplasm</location>
    </subcellularLocation>
</comment>
<evidence type="ECO:0000256" key="1">
    <source>
        <dbReference type="ARBA" id="ARBA00004826"/>
    </source>
</evidence>
<comment type="function">
    <text evidence="10">Catalyzes the 1,3-allylic rearrangement of the homoallylic substrate isopentenyl (IPP) to its highly electrophilic allylic isomer, dimethylallyl diphosphate (DMAPP).</text>
</comment>
<dbReference type="RefSeq" id="WP_134755844.1">
    <property type="nucleotide sequence ID" value="NZ_CP038150.1"/>
</dbReference>
<feature type="binding site" evidence="10">
    <location>
        <position position="113"/>
    </location>
    <ligand>
        <name>Mn(2+)</name>
        <dbReference type="ChEBI" id="CHEBI:29035"/>
    </ligand>
</feature>
<feature type="binding site" evidence="10">
    <location>
        <position position="86"/>
    </location>
    <ligand>
        <name>Mg(2+)</name>
        <dbReference type="ChEBI" id="CHEBI:18420"/>
    </ligand>
</feature>
<dbReference type="GO" id="GO:0005737">
    <property type="term" value="C:cytoplasm"/>
    <property type="evidence" value="ECO:0007669"/>
    <property type="project" value="UniProtKB-SubCell"/>
</dbReference>
<dbReference type="KEGG" id="ppai:E1956_29395"/>
<dbReference type="OrthoDB" id="9809458at2"/>
<keyword evidence="14" id="KW-1185">Reference proteome</keyword>
<comment type="cofactor">
    <cofactor evidence="10">
        <name>Mn(2+)</name>
        <dbReference type="ChEBI" id="CHEBI:29035"/>
    </cofactor>
    <text evidence="10">Binds 1 Mn(2+) ion per subunit.</text>
</comment>
<dbReference type="UniPathway" id="UPA00059">
    <property type="reaction ID" value="UER00104"/>
</dbReference>
<gene>
    <name evidence="10" type="primary">idi</name>
    <name evidence="13" type="ORF">E1956_29395</name>
</gene>
<dbReference type="Pfam" id="PF00293">
    <property type="entry name" value="NUDIX"/>
    <property type="match status" value="1"/>
</dbReference>
<proteinExistence type="inferred from homology"/>
<dbReference type="NCBIfam" id="TIGR02150">
    <property type="entry name" value="IPP_isom_1"/>
    <property type="match status" value="1"/>
</dbReference>